<dbReference type="Proteomes" id="UP000319771">
    <property type="component" value="Unassembled WGS sequence"/>
</dbReference>
<name>A0A538U030_UNCEI</name>
<keyword evidence="1" id="KW-0732">Signal</keyword>
<feature type="signal peptide" evidence="1">
    <location>
        <begin position="1"/>
        <end position="20"/>
    </location>
</feature>
<feature type="chain" id="PRO_5022113585" evidence="1">
    <location>
        <begin position="21"/>
        <end position="163"/>
    </location>
</feature>
<evidence type="ECO:0000313" key="2">
    <source>
        <dbReference type="EMBL" id="TMQ69254.1"/>
    </source>
</evidence>
<gene>
    <name evidence="2" type="ORF">E6K81_15310</name>
</gene>
<reference evidence="2 3" key="1">
    <citation type="journal article" date="2019" name="Nat. Microbiol.">
        <title>Mediterranean grassland soil C-N compound turnover is dependent on rainfall and depth, and is mediated by genomically divergent microorganisms.</title>
        <authorList>
            <person name="Diamond S."/>
            <person name="Andeer P.F."/>
            <person name="Li Z."/>
            <person name="Crits-Christoph A."/>
            <person name="Burstein D."/>
            <person name="Anantharaman K."/>
            <person name="Lane K.R."/>
            <person name="Thomas B.C."/>
            <person name="Pan C."/>
            <person name="Northen T.R."/>
            <person name="Banfield J.F."/>
        </authorList>
    </citation>
    <scope>NUCLEOTIDE SEQUENCE [LARGE SCALE GENOMIC DNA]</scope>
    <source>
        <strain evidence="2">WS_11</strain>
    </source>
</reference>
<feature type="non-terminal residue" evidence="2">
    <location>
        <position position="163"/>
    </location>
</feature>
<sequence>MRAIPIAIALLALASLPALPTGPAAHAGVCCGHHVRWADHHDPGDARFAITTEDGKVTLLLTDRVVALQLSERMLHRVQRELHAKEERQDHWLGAVIASAVIGTVGDLLDSSFECRLSDLRDVTVEDGRLEFIGRDGRPVFGHTDVCDTDLATAFSERDARDF</sequence>
<evidence type="ECO:0000313" key="3">
    <source>
        <dbReference type="Proteomes" id="UP000319771"/>
    </source>
</evidence>
<protein>
    <submittedName>
        <fullName evidence="2">Uncharacterized protein</fullName>
    </submittedName>
</protein>
<organism evidence="2 3">
    <name type="scientific">Eiseniibacteriota bacterium</name>
    <dbReference type="NCBI Taxonomy" id="2212470"/>
    <lineage>
        <taxon>Bacteria</taxon>
        <taxon>Candidatus Eiseniibacteriota</taxon>
    </lineage>
</organism>
<accession>A0A538U030</accession>
<comment type="caution">
    <text evidence="2">The sequence shown here is derived from an EMBL/GenBank/DDBJ whole genome shotgun (WGS) entry which is preliminary data.</text>
</comment>
<dbReference type="EMBL" id="VBPB01000325">
    <property type="protein sequence ID" value="TMQ69254.1"/>
    <property type="molecule type" value="Genomic_DNA"/>
</dbReference>
<evidence type="ECO:0000256" key="1">
    <source>
        <dbReference type="SAM" id="SignalP"/>
    </source>
</evidence>
<dbReference type="AlphaFoldDB" id="A0A538U030"/>
<proteinExistence type="predicted"/>